<evidence type="ECO:0000259" key="11">
    <source>
        <dbReference type="PROSITE" id="PS50936"/>
    </source>
</evidence>
<feature type="binding site" evidence="10">
    <location>
        <begin position="104"/>
        <end position="107"/>
    </location>
    <ligand>
        <name>GTP</name>
        <dbReference type="ChEBI" id="CHEBI:37565"/>
    </ligand>
</feature>
<comment type="subunit">
    <text evidence="10">Monomer. Associates with 30S ribosomal subunit, binds 16S rRNA.</text>
</comment>
<protein>
    <recommendedName>
        <fullName evidence="10">Small ribosomal subunit biogenesis GTPase RsgA</fullName>
        <ecNumber evidence="10">3.6.1.-</ecNumber>
    </recommendedName>
</protein>
<comment type="subcellular location">
    <subcellularLocation>
        <location evidence="10">Cytoplasm</location>
    </subcellularLocation>
</comment>
<dbReference type="KEGG" id="tle:Tlet_1854"/>
<dbReference type="HAMAP" id="MF_01820">
    <property type="entry name" value="GTPase_RsgA"/>
    <property type="match status" value="1"/>
</dbReference>
<dbReference type="Proteomes" id="UP000002016">
    <property type="component" value="Chromosome"/>
</dbReference>
<feature type="binding site" evidence="10">
    <location>
        <begin position="157"/>
        <end position="165"/>
    </location>
    <ligand>
        <name>GTP</name>
        <dbReference type="ChEBI" id="CHEBI:37565"/>
    </ligand>
</feature>
<evidence type="ECO:0000256" key="2">
    <source>
        <dbReference type="ARBA" id="ARBA00022517"/>
    </source>
</evidence>
<name>A8F8C4_PSELT</name>
<feature type="binding site" evidence="10">
    <location>
        <position position="251"/>
    </location>
    <ligand>
        <name>Zn(2+)</name>
        <dbReference type="ChEBI" id="CHEBI:29105"/>
    </ligand>
</feature>
<keyword evidence="8 10" id="KW-0694">RNA-binding</keyword>
<organism evidence="13 14">
    <name type="scientific">Pseudothermotoga lettingae (strain ATCC BAA-301 / DSM 14385 / NBRC 107922 / TMO)</name>
    <name type="common">Thermotoga lettingae</name>
    <dbReference type="NCBI Taxonomy" id="416591"/>
    <lineage>
        <taxon>Bacteria</taxon>
        <taxon>Thermotogati</taxon>
        <taxon>Thermotogota</taxon>
        <taxon>Thermotogae</taxon>
        <taxon>Thermotogales</taxon>
        <taxon>Thermotogaceae</taxon>
        <taxon>Pseudothermotoga</taxon>
    </lineage>
</organism>
<dbReference type="SUPFAM" id="SSF50249">
    <property type="entry name" value="Nucleic acid-binding proteins"/>
    <property type="match status" value="1"/>
</dbReference>
<keyword evidence="1 10" id="KW-0963">Cytoplasm</keyword>
<evidence type="ECO:0000256" key="5">
    <source>
        <dbReference type="ARBA" id="ARBA00022741"/>
    </source>
</evidence>
<keyword evidence="3 10" id="KW-0479">Metal-binding</keyword>
<dbReference type="CDD" id="cd01854">
    <property type="entry name" value="YjeQ_EngC"/>
    <property type="match status" value="1"/>
</dbReference>
<keyword evidence="5 10" id="KW-0547">Nucleotide-binding</keyword>
<evidence type="ECO:0000256" key="8">
    <source>
        <dbReference type="ARBA" id="ARBA00022884"/>
    </source>
</evidence>
<evidence type="ECO:0000313" key="13">
    <source>
        <dbReference type="EMBL" id="ABV34408.1"/>
    </source>
</evidence>
<sequence length="279" mass="31646">MSNMLIVEDAKTKEKIRCHLRGRFKLQGLKPIVGDIVEYVRVQDAGVVESVLKRKNELLKPRVANIDQVVCVYTIKKPEVSLLILDKLLVLIEEARLNVLLILNKIDLLTEEDKEKKDHFIKTYSKIYPLLCTSTKTGEGLEKLKEYFKDRLSVFAGLSGVGKSSLLNSICPGINLRTQEISERTKRGKHTTTAAELIHLPFGGHVVDTPGFSLIDISHVDPDNLKFYFPEFVENGNCLFKDCTHISEPGCRIKQMVEEGKISTSRYESYVTMYKEVSK</sequence>
<dbReference type="Pfam" id="PF16745">
    <property type="entry name" value="RsgA_N"/>
    <property type="match status" value="1"/>
</dbReference>
<evidence type="ECO:0000256" key="10">
    <source>
        <dbReference type="HAMAP-Rule" id="MF_01820"/>
    </source>
</evidence>
<dbReference type="PROSITE" id="PS50936">
    <property type="entry name" value="ENGC_GTPASE"/>
    <property type="match status" value="1"/>
</dbReference>
<dbReference type="PANTHER" id="PTHR32120">
    <property type="entry name" value="SMALL RIBOSOMAL SUBUNIT BIOGENESIS GTPASE RSGA"/>
    <property type="match status" value="1"/>
</dbReference>
<comment type="function">
    <text evidence="10">One of several proteins that assist in the late maturation steps of the functional core of the 30S ribosomal subunit. Helps release RbfA from mature subunits. May play a role in the assembly of ribosomal proteins into the subunit. Circularly permuted GTPase that catalyzes slow GTP hydrolysis, GTPase activity is stimulated by the 30S ribosomal subunit.</text>
</comment>
<dbReference type="InterPro" id="IPR027417">
    <property type="entry name" value="P-loop_NTPase"/>
</dbReference>
<evidence type="ECO:0000256" key="9">
    <source>
        <dbReference type="ARBA" id="ARBA00023134"/>
    </source>
</evidence>
<evidence type="ECO:0000256" key="3">
    <source>
        <dbReference type="ARBA" id="ARBA00022723"/>
    </source>
</evidence>
<keyword evidence="14" id="KW-1185">Reference proteome</keyword>
<feature type="domain" description="CP-type G" evidence="12">
    <location>
        <begin position="55"/>
        <end position="215"/>
    </location>
</feature>
<gene>
    <name evidence="10" type="primary">rsgA</name>
    <name evidence="13" type="ordered locus">Tlet_1854</name>
</gene>
<dbReference type="GO" id="GO:0042274">
    <property type="term" value="P:ribosomal small subunit biogenesis"/>
    <property type="evidence" value="ECO:0007669"/>
    <property type="project" value="UniProtKB-UniRule"/>
</dbReference>
<dbReference type="GO" id="GO:0019843">
    <property type="term" value="F:rRNA binding"/>
    <property type="evidence" value="ECO:0007669"/>
    <property type="project" value="UniProtKB-KW"/>
</dbReference>
<dbReference type="Gene3D" id="3.40.50.300">
    <property type="entry name" value="P-loop containing nucleotide triphosphate hydrolases"/>
    <property type="match status" value="1"/>
</dbReference>
<keyword evidence="4 10" id="KW-0699">rRNA-binding</keyword>
<feature type="domain" description="EngC GTPase" evidence="11">
    <location>
        <begin position="64"/>
        <end position="213"/>
    </location>
</feature>
<dbReference type="HOGENOM" id="CLU_033617_2_1_0"/>
<dbReference type="SUPFAM" id="SSF52540">
    <property type="entry name" value="P-loop containing nucleoside triphosphate hydrolases"/>
    <property type="match status" value="1"/>
</dbReference>
<dbReference type="GO" id="GO:0005525">
    <property type="term" value="F:GTP binding"/>
    <property type="evidence" value="ECO:0007669"/>
    <property type="project" value="UniProtKB-UniRule"/>
</dbReference>
<reference evidence="13 14" key="2">
    <citation type="journal article" date="2009" name="Proc. Natl. Acad. Sci. U.S.A.">
        <title>On the chimeric nature, thermophilic origin, and phylogenetic placement of the Thermotogales.</title>
        <authorList>
            <person name="Zhaxybayeva O."/>
            <person name="Swithers K.S."/>
            <person name="Lapierre P."/>
            <person name="Fournier G.P."/>
            <person name="Bickhart D.M."/>
            <person name="DeBoy R.T."/>
            <person name="Nelson K.E."/>
            <person name="Nesbo C.L."/>
            <person name="Doolittle W.F."/>
            <person name="Gogarten J.P."/>
            <person name="Noll K.M."/>
        </authorList>
    </citation>
    <scope>NUCLEOTIDE SEQUENCE [LARGE SCALE GENOMIC DNA]</scope>
    <source>
        <strain evidence="14">ATCC BAA-301 / DSM 14385 / NBRC 107922 / TMO</strain>
    </source>
</reference>
<dbReference type="InterPro" id="IPR010914">
    <property type="entry name" value="RsgA_GTPase_dom"/>
</dbReference>
<dbReference type="InterPro" id="IPR030378">
    <property type="entry name" value="G_CP_dom"/>
</dbReference>
<dbReference type="PROSITE" id="PS51721">
    <property type="entry name" value="G_CP"/>
    <property type="match status" value="1"/>
</dbReference>
<keyword evidence="7 10" id="KW-0862">Zinc</keyword>
<dbReference type="Gene3D" id="1.10.40.50">
    <property type="entry name" value="Probable gtpase engc, domain 3"/>
    <property type="match status" value="1"/>
</dbReference>
<keyword evidence="9 10" id="KW-0342">GTP-binding</keyword>
<evidence type="ECO:0000256" key="4">
    <source>
        <dbReference type="ARBA" id="ARBA00022730"/>
    </source>
</evidence>
<evidence type="ECO:0000313" key="14">
    <source>
        <dbReference type="Proteomes" id="UP000002016"/>
    </source>
</evidence>
<feature type="binding site" evidence="10">
    <location>
        <position position="243"/>
    </location>
    <ligand>
        <name>Zn(2+)</name>
        <dbReference type="ChEBI" id="CHEBI:29105"/>
    </ligand>
</feature>
<evidence type="ECO:0000259" key="12">
    <source>
        <dbReference type="PROSITE" id="PS51721"/>
    </source>
</evidence>
<dbReference type="Gene3D" id="2.40.50.140">
    <property type="entry name" value="Nucleic acid-binding proteins"/>
    <property type="match status" value="1"/>
</dbReference>
<dbReference type="GO" id="GO:0003924">
    <property type="term" value="F:GTPase activity"/>
    <property type="evidence" value="ECO:0007669"/>
    <property type="project" value="UniProtKB-UniRule"/>
</dbReference>
<evidence type="ECO:0000256" key="7">
    <source>
        <dbReference type="ARBA" id="ARBA00022833"/>
    </source>
</evidence>
<dbReference type="PANTHER" id="PTHR32120:SF11">
    <property type="entry name" value="SMALL RIBOSOMAL SUBUNIT BIOGENESIS GTPASE RSGA 1, MITOCHONDRIAL-RELATED"/>
    <property type="match status" value="1"/>
</dbReference>
<proteinExistence type="inferred from homology"/>
<evidence type="ECO:0000256" key="1">
    <source>
        <dbReference type="ARBA" id="ARBA00022490"/>
    </source>
</evidence>
<dbReference type="EMBL" id="CP000812">
    <property type="protein sequence ID" value="ABV34408.1"/>
    <property type="molecule type" value="Genomic_DNA"/>
</dbReference>
<dbReference type="AlphaFoldDB" id="A8F8C4"/>
<comment type="cofactor">
    <cofactor evidence="10">
        <name>Zn(2+)</name>
        <dbReference type="ChEBI" id="CHEBI:29105"/>
    </cofactor>
    <text evidence="10">Binds 1 zinc ion per subunit.</text>
</comment>
<dbReference type="EC" id="3.6.1.-" evidence="10"/>
<feature type="binding site" evidence="10">
    <location>
        <position position="238"/>
    </location>
    <ligand>
        <name>Zn(2+)</name>
        <dbReference type="ChEBI" id="CHEBI:29105"/>
    </ligand>
</feature>
<dbReference type="InterPro" id="IPR012340">
    <property type="entry name" value="NA-bd_OB-fold"/>
</dbReference>
<comment type="similarity">
    <text evidence="10">Belongs to the TRAFAC class YlqF/YawG GTPase family. RsgA subfamily.</text>
</comment>
<dbReference type="GO" id="GO:0005737">
    <property type="term" value="C:cytoplasm"/>
    <property type="evidence" value="ECO:0007669"/>
    <property type="project" value="UniProtKB-SubCell"/>
</dbReference>
<feature type="binding site" evidence="10">
    <location>
        <position position="245"/>
    </location>
    <ligand>
        <name>Zn(2+)</name>
        <dbReference type="ChEBI" id="CHEBI:29105"/>
    </ligand>
</feature>
<keyword evidence="6 10" id="KW-0378">Hydrolase</keyword>
<dbReference type="InterPro" id="IPR004881">
    <property type="entry name" value="Ribosome_biogen_GTPase_RsgA"/>
</dbReference>
<dbReference type="Pfam" id="PF03193">
    <property type="entry name" value="RsgA_GTPase"/>
    <property type="match status" value="1"/>
</dbReference>
<dbReference type="NCBIfam" id="TIGR00157">
    <property type="entry name" value="ribosome small subunit-dependent GTPase A"/>
    <property type="match status" value="1"/>
</dbReference>
<evidence type="ECO:0000256" key="6">
    <source>
        <dbReference type="ARBA" id="ARBA00022801"/>
    </source>
</evidence>
<dbReference type="STRING" id="416591.Tlet_1854"/>
<dbReference type="GO" id="GO:0046872">
    <property type="term" value="F:metal ion binding"/>
    <property type="evidence" value="ECO:0007669"/>
    <property type="project" value="UniProtKB-KW"/>
</dbReference>
<dbReference type="InterPro" id="IPR031944">
    <property type="entry name" value="RsgA_N"/>
</dbReference>
<accession>A8F8C4</accession>
<keyword evidence="2 10" id="KW-0690">Ribosome biogenesis</keyword>
<reference evidence="13 14" key="1">
    <citation type="submission" date="2007-08" db="EMBL/GenBank/DDBJ databases">
        <title>Complete sequence of Thermotoga lettingae TMO.</title>
        <authorList>
            <consortium name="US DOE Joint Genome Institute"/>
            <person name="Copeland A."/>
            <person name="Lucas S."/>
            <person name="Lapidus A."/>
            <person name="Barry K."/>
            <person name="Glavina del Rio T."/>
            <person name="Dalin E."/>
            <person name="Tice H."/>
            <person name="Pitluck S."/>
            <person name="Foster B."/>
            <person name="Bruce D."/>
            <person name="Schmutz J."/>
            <person name="Larimer F."/>
            <person name="Land M."/>
            <person name="Hauser L."/>
            <person name="Kyrpides N."/>
            <person name="Mikhailova N."/>
            <person name="Nelson K."/>
            <person name="Gogarten J.P."/>
            <person name="Noll K."/>
            <person name="Richardson P."/>
        </authorList>
    </citation>
    <scope>NUCLEOTIDE SEQUENCE [LARGE SCALE GENOMIC DNA]</scope>
    <source>
        <strain evidence="14">ATCC BAA-301 / DSM 14385 / NBRC 107922 / TMO</strain>
    </source>
</reference>
<dbReference type="eggNOG" id="COG1162">
    <property type="taxonomic scope" value="Bacteria"/>
</dbReference>